<sequence>MGNKKENPIAQALLGVFITGLGIYSYKLFGKSGDNNALSVASELLFKYALSGFLFTVGIKTFFVGIKRVIIQDEDDDEVEEVEEVEYEEPVTDNDIKFESEDITFDIQNEEFGVKRTYNFKVDLVGNKIRTERIIKTSFSDYVSNVENKKLYFETVIYLMKFIQEHDKSVDINTNKFYILAKENVEIIEDFDILELEKRIIENAEKCDIEFNEVEIHSILSNSVNILQGKLVINSNITNLYFKIFEIIKIRKTNYEVYFYGLLG</sequence>
<dbReference type="EMBL" id="BAABDT010000005">
    <property type="protein sequence ID" value="GAA3743133.1"/>
    <property type="molecule type" value="Genomic_DNA"/>
</dbReference>
<keyword evidence="1" id="KW-0812">Transmembrane</keyword>
<accession>A0ABP7FLV3</accession>
<name>A0ABP7FLV3_9FLAO</name>
<feature type="transmembrane region" description="Helical" evidence="1">
    <location>
        <begin position="49"/>
        <end position="66"/>
    </location>
</feature>
<organism evidence="2 3">
    <name type="scientific">Flavobacterium ginsengisoli</name>
    <dbReference type="NCBI Taxonomy" id="871694"/>
    <lineage>
        <taxon>Bacteria</taxon>
        <taxon>Pseudomonadati</taxon>
        <taxon>Bacteroidota</taxon>
        <taxon>Flavobacteriia</taxon>
        <taxon>Flavobacteriales</taxon>
        <taxon>Flavobacteriaceae</taxon>
        <taxon>Flavobacterium</taxon>
    </lineage>
</organism>
<proteinExistence type="predicted"/>
<feature type="transmembrane region" description="Helical" evidence="1">
    <location>
        <begin position="12"/>
        <end position="29"/>
    </location>
</feature>
<reference evidence="3" key="1">
    <citation type="journal article" date="2019" name="Int. J. Syst. Evol. Microbiol.">
        <title>The Global Catalogue of Microorganisms (GCM) 10K type strain sequencing project: providing services to taxonomists for standard genome sequencing and annotation.</title>
        <authorList>
            <consortium name="The Broad Institute Genomics Platform"/>
            <consortium name="The Broad Institute Genome Sequencing Center for Infectious Disease"/>
            <person name="Wu L."/>
            <person name="Ma J."/>
        </authorList>
    </citation>
    <scope>NUCLEOTIDE SEQUENCE [LARGE SCALE GENOMIC DNA]</scope>
    <source>
        <strain evidence="3">JCM 17336</strain>
    </source>
</reference>
<evidence type="ECO:0000313" key="3">
    <source>
        <dbReference type="Proteomes" id="UP001501367"/>
    </source>
</evidence>
<keyword evidence="1" id="KW-1133">Transmembrane helix</keyword>
<keyword evidence="1" id="KW-0472">Membrane</keyword>
<dbReference type="Proteomes" id="UP001501367">
    <property type="component" value="Unassembled WGS sequence"/>
</dbReference>
<dbReference type="RefSeq" id="WP_278021984.1">
    <property type="nucleotide sequence ID" value="NZ_BAABDT010000005.1"/>
</dbReference>
<evidence type="ECO:0000256" key="1">
    <source>
        <dbReference type="SAM" id="Phobius"/>
    </source>
</evidence>
<comment type="caution">
    <text evidence="2">The sequence shown here is derived from an EMBL/GenBank/DDBJ whole genome shotgun (WGS) entry which is preliminary data.</text>
</comment>
<gene>
    <name evidence="2" type="ORF">GCM10022422_28930</name>
</gene>
<protein>
    <submittedName>
        <fullName evidence="2">Uncharacterized protein</fullName>
    </submittedName>
</protein>
<keyword evidence="3" id="KW-1185">Reference proteome</keyword>
<evidence type="ECO:0000313" key="2">
    <source>
        <dbReference type="EMBL" id="GAA3743133.1"/>
    </source>
</evidence>